<dbReference type="Proteomes" id="UP000248597">
    <property type="component" value="Unassembled WGS sequence"/>
</dbReference>
<comment type="caution">
    <text evidence="2">The sequence shown here is derived from an EMBL/GenBank/DDBJ whole genome shotgun (WGS) entry which is preliminary data.</text>
</comment>
<name>A0A2W5L0Q3_SPHMC</name>
<evidence type="ECO:0000313" key="2">
    <source>
        <dbReference type="EMBL" id="PZQ20465.1"/>
    </source>
</evidence>
<dbReference type="AlphaFoldDB" id="A0A2W5L0Q3"/>
<proteinExistence type="predicted"/>
<reference evidence="2 3" key="1">
    <citation type="submission" date="2017-08" db="EMBL/GenBank/DDBJ databases">
        <title>Infants hospitalized years apart are colonized by the same room-sourced microbial strains.</title>
        <authorList>
            <person name="Brooks B."/>
            <person name="Olm M.R."/>
            <person name="Firek B.A."/>
            <person name="Baker R."/>
            <person name="Thomas B.C."/>
            <person name="Morowitz M.J."/>
            <person name="Banfield J.F."/>
        </authorList>
    </citation>
    <scope>NUCLEOTIDE SEQUENCE [LARGE SCALE GENOMIC DNA]</scope>
    <source>
        <strain evidence="2">S2_005_003_R2_47</strain>
    </source>
</reference>
<dbReference type="EMBL" id="QFPJ01000059">
    <property type="protein sequence ID" value="PZQ20465.1"/>
    <property type="molecule type" value="Genomic_DNA"/>
</dbReference>
<gene>
    <name evidence="2" type="ORF">DI569_15470</name>
</gene>
<evidence type="ECO:0000313" key="3">
    <source>
        <dbReference type="Proteomes" id="UP000248597"/>
    </source>
</evidence>
<evidence type="ECO:0000256" key="1">
    <source>
        <dbReference type="SAM" id="MobiDB-lite"/>
    </source>
</evidence>
<protein>
    <submittedName>
        <fullName evidence="2">Uncharacterized protein</fullName>
    </submittedName>
</protein>
<organism evidence="2 3">
    <name type="scientific">Sphingopyxis macrogoltabida</name>
    <name type="common">Sphingomonas macrogoltabidus</name>
    <dbReference type="NCBI Taxonomy" id="33050"/>
    <lineage>
        <taxon>Bacteria</taxon>
        <taxon>Pseudomonadati</taxon>
        <taxon>Pseudomonadota</taxon>
        <taxon>Alphaproteobacteria</taxon>
        <taxon>Sphingomonadales</taxon>
        <taxon>Sphingomonadaceae</taxon>
        <taxon>Sphingopyxis</taxon>
    </lineage>
</organism>
<feature type="region of interest" description="Disordered" evidence="1">
    <location>
        <begin position="1"/>
        <end position="29"/>
    </location>
</feature>
<sequence length="67" mass="6710">MASKKVSGADAQNGEAGSPGQALTVAPDAAQIPDPIVSADADGIERPLCGGSFIRQSDGTLTRNQEA</sequence>
<accession>A0A2W5L0Q3</accession>